<dbReference type="Gene3D" id="1.10.510.10">
    <property type="entry name" value="Transferase(Phosphotransferase) domain 1"/>
    <property type="match status" value="1"/>
</dbReference>
<gene>
    <name evidence="1" type="ORF">RND71_003153</name>
</gene>
<dbReference type="AlphaFoldDB" id="A0AAE1SVD7"/>
<evidence type="ECO:0000313" key="1">
    <source>
        <dbReference type="EMBL" id="KAK4376857.1"/>
    </source>
</evidence>
<accession>A0AAE1SVD7</accession>
<dbReference type="PANTHER" id="PTHR44329:SF160">
    <property type="entry name" value="OS05G0577700 PROTEIN"/>
    <property type="match status" value="1"/>
</dbReference>
<dbReference type="EMBL" id="JAVYJV010000002">
    <property type="protein sequence ID" value="KAK4376857.1"/>
    <property type="molecule type" value="Genomic_DNA"/>
</dbReference>
<comment type="caution">
    <text evidence="1">The sequence shown here is derived from an EMBL/GenBank/DDBJ whole genome shotgun (WGS) entry which is preliminary data.</text>
</comment>
<organism evidence="1 2">
    <name type="scientific">Anisodus tanguticus</name>
    <dbReference type="NCBI Taxonomy" id="243964"/>
    <lineage>
        <taxon>Eukaryota</taxon>
        <taxon>Viridiplantae</taxon>
        <taxon>Streptophyta</taxon>
        <taxon>Embryophyta</taxon>
        <taxon>Tracheophyta</taxon>
        <taxon>Spermatophyta</taxon>
        <taxon>Magnoliopsida</taxon>
        <taxon>eudicotyledons</taxon>
        <taxon>Gunneridae</taxon>
        <taxon>Pentapetalae</taxon>
        <taxon>asterids</taxon>
        <taxon>lamiids</taxon>
        <taxon>Solanales</taxon>
        <taxon>Solanaceae</taxon>
        <taxon>Solanoideae</taxon>
        <taxon>Hyoscyameae</taxon>
        <taxon>Anisodus</taxon>
    </lineage>
</organism>
<proteinExistence type="predicted"/>
<keyword evidence="2" id="KW-1185">Reference proteome</keyword>
<dbReference type="InterPro" id="IPR051681">
    <property type="entry name" value="Ser/Thr_Kinases-Pseudokinases"/>
</dbReference>
<dbReference type="GO" id="GO:0004674">
    <property type="term" value="F:protein serine/threonine kinase activity"/>
    <property type="evidence" value="ECO:0007669"/>
    <property type="project" value="TreeGrafter"/>
</dbReference>
<dbReference type="InterPro" id="IPR011009">
    <property type="entry name" value="Kinase-like_dom_sf"/>
</dbReference>
<dbReference type="GO" id="GO:0005886">
    <property type="term" value="C:plasma membrane"/>
    <property type="evidence" value="ECO:0007669"/>
    <property type="project" value="TreeGrafter"/>
</dbReference>
<dbReference type="Proteomes" id="UP001291623">
    <property type="component" value="Unassembled WGS sequence"/>
</dbReference>
<name>A0AAE1SVD7_9SOLA</name>
<dbReference type="PANTHER" id="PTHR44329">
    <property type="entry name" value="SERINE/THREONINE-PROTEIN KINASE TNNI3K-RELATED"/>
    <property type="match status" value="1"/>
</dbReference>
<sequence length="170" mass="19121">MNTYYTIIAKFIGAIKNMSDIKIKCQKGAGIVDGCCIVVEYVPKGTVRSYLSKHAMKKKLPLDTVIQLALDAAKGKDKIGKRLTAEGRKFQPLGLVLSQPAYDHKCDVYSFGICLWKMYTCLDPYLEQIPRSKTSHEIYKSLDDCKRNRRVLVLALEYMKNAAGLYAISS</sequence>
<evidence type="ECO:0000313" key="2">
    <source>
        <dbReference type="Proteomes" id="UP001291623"/>
    </source>
</evidence>
<dbReference type="SUPFAM" id="SSF56112">
    <property type="entry name" value="Protein kinase-like (PK-like)"/>
    <property type="match status" value="1"/>
</dbReference>
<protein>
    <submittedName>
        <fullName evidence="1">Uncharacterized protein</fullName>
    </submittedName>
</protein>
<reference evidence="1" key="1">
    <citation type="submission" date="2023-12" db="EMBL/GenBank/DDBJ databases">
        <title>Genome assembly of Anisodus tanguticus.</title>
        <authorList>
            <person name="Wang Y.-J."/>
        </authorList>
    </citation>
    <scope>NUCLEOTIDE SEQUENCE</scope>
    <source>
        <strain evidence="1">KB-2021</strain>
        <tissue evidence="1">Leaf</tissue>
    </source>
</reference>